<dbReference type="SUPFAM" id="SSF49373">
    <property type="entry name" value="Invasin/intimin cell-adhesion fragments"/>
    <property type="match status" value="1"/>
</dbReference>
<keyword evidence="5" id="KW-1185">Reference proteome</keyword>
<dbReference type="Gene3D" id="2.60.40.1080">
    <property type="match status" value="1"/>
</dbReference>
<organism evidence="4 5">
    <name type="scientific">Catonella massiliensis</name>
    <dbReference type="NCBI Taxonomy" id="2799636"/>
    <lineage>
        <taxon>Bacteria</taxon>
        <taxon>Bacillati</taxon>
        <taxon>Bacillota</taxon>
        <taxon>Clostridia</taxon>
        <taxon>Lachnospirales</taxon>
        <taxon>Lachnospiraceae</taxon>
        <taxon>Catonella</taxon>
    </lineage>
</organism>
<evidence type="ECO:0000256" key="2">
    <source>
        <dbReference type="SAM" id="SignalP"/>
    </source>
</evidence>
<proteinExistence type="predicted"/>
<feature type="chain" id="PRO_5047131872" evidence="2">
    <location>
        <begin position="23"/>
        <end position="515"/>
    </location>
</feature>
<evidence type="ECO:0000313" key="5">
    <source>
        <dbReference type="Proteomes" id="UP000604730"/>
    </source>
</evidence>
<feature type="compositionally biased region" description="Low complexity" evidence="1">
    <location>
        <begin position="147"/>
        <end position="181"/>
    </location>
</feature>
<keyword evidence="2" id="KW-0732">Signal</keyword>
<feature type="domain" description="BIG2" evidence="3">
    <location>
        <begin position="296"/>
        <end position="367"/>
    </location>
</feature>
<evidence type="ECO:0000313" key="4">
    <source>
        <dbReference type="EMBL" id="MBK5896853.1"/>
    </source>
</evidence>
<dbReference type="Proteomes" id="UP000604730">
    <property type="component" value="Unassembled WGS sequence"/>
</dbReference>
<dbReference type="RefSeq" id="WP_208428393.1">
    <property type="nucleotide sequence ID" value="NZ_JAEPRJ010000001.1"/>
</dbReference>
<sequence length="515" mass="56599">MHKMIKLAVKLSLAFIFFTAINSYTEVSAMAANRVIKVNNDDSKEIRIKEDDFITFVPQDKYKKGKKSYFYYSPENGKNLFQFGNGKYWVNKKGLASVAISGMDRQGNLFFMAEYKLIIEKKVVKKVNIVSDKKPSSSVGNNGGQGNADNNNTNIGKGNNNSNNNSGNSTNNNSGNSTNSNSTIVNNTIVATPSSVQKTLADVSSVTLTQNRLVAKRTKIGEFDNEVTSFKVDVNSRVELSETTNANVSVVSSNPNMKVAAYLEKNVLSIDVYNPGVSTLTVDINGKKFNLDVNIIDNEMSSTSIVLAEGGSHQLRIRGEGTGNTVWSSANPAIAEVDSSGRIVGKSKGNTLVTAKVNGKTFGCVVSVTSELRKNVVEWARAYSLRSKYSQSRRMEEGYYDCSALAWRAYNKFGFNIMSTNYAPTAAAMGKYYDQNKKIVEGGLSDANIRNMMFEPGDLFFMEGFVNNGRYRNVYHVEIISGYTFNGFDKSGNPIIGIEFANRNQSDLRGFVGKP</sequence>
<feature type="signal peptide" evidence="2">
    <location>
        <begin position="1"/>
        <end position="22"/>
    </location>
</feature>
<dbReference type="Pfam" id="PF02368">
    <property type="entry name" value="Big_2"/>
    <property type="match status" value="1"/>
</dbReference>
<reference evidence="4 5" key="1">
    <citation type="submission" date="2021-01" db="EMBL/GenBank/DDBJ databases">
        <title>Isolation and description of Catonella massiliensis sp. nov., a novel Catonella species, isolated from a stable periodontitis subject.</title>
        <authorList>
            <person name="Antezack A."/>
            <person name="Boxberger M."/>
            <person name="La Scola B."/>
            <person name="Monnet-Corti V."/>
        </authorList>
    </citation>
    <scope>NUCLEOTIDE SEQUENCE [LARGE SCALE GENOMIC DNA]</scope>
    <source>
        <strain evidence="4 5">Marseille-Q4567</strain>
    </source>
</reference>
<name>A0ABS1IY91_9FIRM</name>
<protein>
    <submittedName>
        <fullName evidence="4">Ig-like domain-containing protein</fullName>
    </submittedName>
</protein>
<comment type="caution">
    <text evidence="4">The sequence shown here is derived from an EMBL/GenBank/DDBJ whole genome shotgun (WGS) entry which is preliminary data.</text>
</comment>
<gene>
    <name evidence="4" type="ORF">JJN12_03515</name>
</gene>
<accession>A0ABS1IY91</accession>
<feature type="region of interest" description="Disordered" evidence="1">
    <location>
        <begin position="133"/>
        <end position="181"/>
    </location>
</feature>
<evidence type="ECO:0000259" key="3">
    <source>
        <dbReference type="SMART" id="SM00635"/>
    </source>
</evidence>
<dbReference type="EMBL" id="JAEPRJ010000001">
    <property type="protein sequence ID" value="MBK5896853.1"/>
    <property type="molecule type" value="Genomic_DNA"/>
</dbReference>
<dbReference type="InterPro" id="IPR003343">
    <property type="entry name" value="Big_2"/>
</dbReference>
<dbReference type="Gene3D" id="3.90.1720.10">
    <property type="entry name" value="endopeptidase domain like (from Nostoc punctiforme)"/>
    <property type="match status" value="1"/>
</dbReference>
<dbReference type="InterPro" id="IPR008964">
    <property type="entry name" value="Invasin/intimin_cell_adhesion"/>
</dbReference>
<evidence type="ECO:0000256" key="1">
    <source>
        <dbReference type="SAM" id="MobiDB-lite"/>
    </source>
</evidence>
<dbReference type="SMART" id="SM00635">
    <property type="entry name" value="BID_2"/>
    <property type="match status" value="1"/>
</dbReference>